<dbReference type="RefSeq" id="WP_244351408.1">
    <property type="nucleotide sequence ID" value="NZ_JAFIRA010000034.1"/>
</dbReference>
<keyword evidence="5" id="KW-0472">Membrane</keyword>
<dbReference type="SUPFAM" id="SSF52540">
    <property type="entry name" value="P-loop containing nucleoside triphosphate hydrolases"/>
    <property type="match status" value="1"/>
</dbReference>
<feature type="domain" description="Dynamin N-terminal" evidence="6">
    <location>
        <begin position="62"/>
        <end position="221"/>
    </location>
</feature>
<dbReference type="PANTHER" id="PTHR10465:SF0">
    <property type="entry name" value="SARCALUMENIN"/>
    <property type="match status" value="1"/>
</dbReference>
<keyword evidence="4" id="KW-0342">GTP-binding</keyword>
<keyword evidence="8" id="KW-1185">Reference proteome</keyword>
<keyword evidence="3" id="KW-0378">Hydrolase</keyword>
<sequence length="696" mass="78703">MHPSQVLQTSRELLFQLGNAVKGIPNEYQDTIGDPLILEKLEKFRVDYEEAVARLENPSFRIATIGTTSSGKSTIVNALIGRQIAPIEAQEMSAGILRVKHSEETKLVIHETEGSTWETGMWEGLSDQEIYSKVEHVMGAYHQERKKKKNNVEAMVPEVDVYCPILPVRDPSLLNLPKEVGVEIYDLPGLKSIQDRSNLRVIQEQVSKCFSIVSLDYTQVDDQHRASLLKELKNVVEYLGGRTDQILFLLNRVDLRTQQDKPLEERIEELQREIQNVLELPDQPHVVPLSALMLFYAQCAWGANSFQSSDVDPGVRKRMLDSLFKDCAKLIKTSTSGDRILRSWLHDLEQDIEEGLDISDEDVKKVLMYALDWSGGGTLWNALRERVRSAFPAAVITPALFQVVNTAKDFVASMDIVIEARRIETIEEVDRQQRYIQQRQESCKAEAEKLVAKFVDDISDLEEQISKSDGSPEDNLKIEKKAKEKGWTGFPAFSDFLEDRAKDLTLQVILPIRGALRGEIGIYELEDSLSKVVPGHLANRVARCCDLAIRVFSDFERGADNFTIRIETEASDGQKHKKIENAEFVTRALYQSVRQALTCRAEFLLQAKAKTFVSFGNSLISQLVEGLINIYKDSPDSLSISQAIVNDIKVYTESHPLTLPEDEVFVFPDPLTVEEETEPIKTKKNQTKILLGRGRL</sequence>
<comment type="caution">
    <text evidence="7">The sequence shown here is derived from an EMBL/GenBank/DDBJ whole genome shotgun (WGS) entry which is preliminary data.</text>
</comment>
<comment type="subcellular location">
    <subcellularLocation>
        <location evidence="1">Membrane</location>
    </subcellularLocation>
</comment>
<dbReference type="Gene3D" id="3.40.50.300">
    <property type="entry name" value="P-loop containing nucleotide triphosphate hydrolases"/>
    <property type="match status" value="1"/>
</dbReference>
<dbReference type="Pfam" id="PF00350">
    <property type="entry name" value="Dynamin_N"/>
    <property type="match status" value="1"/>
</dbReference>
<dbReference type="InterPro" id="IPR027094">
    <property type="entry name" value="Mitofusin_fam"/>
</dbReference>
<organism evidence="7 8">
    <name type="scientific">Thermostichus vulcanus str. 'Rupite'</name>
    <dbReference type="NCBI Taxonomy" id="2813851"/>
    <lineage>
        <taxon>Bacteria</taxon>
        <taxon>Bacillati</taxon>
        <taxon>Cyanobacteriota</taxon>
        <taxon>Cyanophyceae</taxon>
        <taxon>Thermostichales</taxon>
        <taxon>Thermostichaceae</taxon>
        <taxon>Thermostichus</taxon>
    </lineage>
</organism>
<evidence type="ECO:0000256" key="3">
    <source>
        <dbReference type="ARBA" id="ARBA00022801"/>
    </source>
</evidence>
<evidence type="ECO:0000259" key="6">
    <source>
        <dbReference type="Pfam" id="PF00350"/>
    </source>
</evidence>
<evidence type="ECO:0000313" key="8">
    <source>
        <dbReference type="Proteomes" id="UP000830835"/>
    </source>
</evidence>
<evidence type="ECO:0000256" key="2">
    <source>
        <dbReference type="ARBA" id="ARBA00022741"/>
    </source>
</evidence>
<gene>
    <name evidence="7" type="ORF">JX360_12410</name>
</gene>
<evidence type="ECO:0000256" key="1">
    <source>
        <dbReference type="ARBA" id="ARBA00004370"/>
    </source>
</evidence>
<dbReference type="EMBL" id="JAFIRA010000034">
    <property type="protein sequence ID" value="MCJ2543697.1"/>
    <property type="molecule type" value="Genomic_DNA"/>
</dbReference>
<evidence type="ECO:0000313" key="7">
    <source>
        <dbReference type="EMBL" id="MCJ2543697.1"/>
    </source>
</evidence>
<evidence type="ECO:0000256" key="4">
    <source>
        <dbReference type="ARBA" id="ARBA00023134"/>
    </source>
</evidence>
<name>A0ABT0CD26_THEVL</name>
<accession>A0ABT0CD26</accession>
<dbReference type="Proteomes" id="UP000830835">
    <property type="component" value="Unassembled WGS sequence"/>
</dbReference>
<dbReference type="InterPro" id="IPR027417">
    <property type="entry name" value="P-loop_NTPase"/>
</dbReference>
<protein>
    <submittedName>
        <fullName evidence="7">Dynamin family protein</fullName>
    </submittedName>
</protein>
<reference evidence="7" key="1">
    <citation type="submission" date="2021-02" db="EMBL/GenBank/DDBJ databases">
        <title>The CRISPR/cas machinery reduction and long-range gene transfer in the hot spring cyanobacterium Synechococcus.</title>
        <authorList>
            <person name="Dvorak P."/>
            <person name="Jahodarova E."/>
            <person name="Hasler P."/>
            <person name="Poulickova A."/>
        </authorList>
    </citation>
    <scope>NUCLEOTIDE SEQUENCE</scope>
    <source>
        <strain evidence="7">Rupite</strain>
    </source>
</reference>
<dbReference type="InterPro" id="IPR045063">
    <property type="entry name" value="Dynamin_N"/>
</dbReference>
<evidence type="ECO:0000256" key="5">
    <source>
        <dbReference type="ARBA" id="ARBA00023136"/>
    </source>
</evidence>
<keyword evidence="2" id="KW-0547">Nucleotide-binding</keyword>
<proteinExistence type="predicted"/>
<dbReference type="PANTHER" id="PTHR10465">
    <property type="entry name" value="TRANSMEMBRANE GTPASE FZO1"/>
    <property type="match status" value="1"/>
</dbReference>